<proteinExistence type="predicted"/>
<gene>
    <name evidence="1" type="ORF">OKIOD_LOCUS15078</name>
</gene>
<sequence>MKFLGTVLSSTFASHYRAGSYQYRQDGGNLQVTRTMGWRRGMDGYGTGCTDADVASQSASGSMITESITDMSGIDIIAYGNNGTTGKYIVNEIEDSAALDSGVHYCFGYVDETFNINQPFKHVANGCCTISMHDDDGSLINGDYNFASTVYDLTNNSPQFKIPAIWYIMTGCTDQKLFLNPSDPDGDNVKCRWATIDEAEALSRDQGRFDSLILDEENCIVTYDPSADAFASGIKPLAIQVEDYDVNGNLRSSVPAQFMATVWTPSMASSIRSEIASSGEKFFANLFGEDHSETGHHRGRRQASNDHCTGLPAFTGTSPQNGDIIKVSGSISLDYYAEYTANGNTFVDLDRIIFSGPSGMTCTDVDKTSGHSNCSWTPTLFQLAAGSHDLCAIAYDPMQRTSDRLCVKLIAEPAKSDMQWWLSALAPDFSGTALTDYGCTGRGLLEPFAHNNGRPVDEVDLAINGWKKCVRCSVDVLKLGTNTTDLWQTGFWEYPQPTDNVCDASDAFQLAICECDKAFATVLSGYSLNPMFQNFDNVNCLKAQGGIEHESKCCGTSVGSFQLYNAPSDHCCEGNQLKPAGTCASENGLTYTGETHMYHRVEL</sequence>
<organism evidence="1 2">
    <name type="scientific">Oikopleura dioica</name>
    <name type="common">Tunicate</name>
    <dbReference type="NCBI Taxonomy" id="34765"/>
    <lineage>
        <taxon>Eukaryota</taxon>
        <taxon>Metazoa</taxon>
        <taxon>Chordata</taxon>
        <taxon>Tunicata</taxon>
        <taxon>Appendicularia</taxon>
        <taxon>Copelata</taxon>
        <taxon>Oikopleuridae</taxon>
        <taxon>Oikopleura</taxon>
    </lineage>
</organism>
<reference evidence="1 2" key="1">
    <citation type="submission" date="2021-04" db="EMBL/GenBank/DDBJ databases">
        <authorList>
            <person name="Bliznina A."/>
        </authorList>
    </citation>
    <scope>NUCLEOTIDE SEQUENCE [LARGE SCALE GENOMIC DNA]</scope>
</reference>
<name>A0ABN7T7D2_OIKDI</name>
<keyword evidence="2" id="KW-1185">Reference proteome</keyword>
<dbReference type="Proteomes" id="UP001158576">
    <property type="component" value="Chromosome 2"/>
</dbReference>
<evidence type="ECO:0000313" key="2">
    <source>
        <dbReference type="Proteomes" id="UP001158576"/>
    </source>
</evidence>
<dbReference type="EMBL" id="OU015567">
    <property type="protein sequence ID" value="CAG5112057.1"/>
    <property type="molecule type" value="Genomic_DNA"/>
</dbReference>
<accession>A0ABN7T7D2</accession>
<dbReference type="Gene3D" id="1.20.90.10">
    <property type="entry name" value="Phospholipase A2 domain"/>
    <property type="match status" value="1"/>
</dbReference>
<protein>
    <submittedName>
        <fullName evidence="1">Oidioi.mRNA.OKI2018_I69.chr2.g6313.t1.cds</fullName>
    </submittedName>
</protein>
<dbReference type="InterPro" id="IPR036444">
    <property type="entry name" value="PLipase_A2_dom_sf"/>
</dbReference>
<evidence type="ECO:0000313" key="1">
    <source>
        <dbReference type="EMBL" id="CAG5112057.1"/>
    </source>
</evidence>
<dbReference type="SUPFAM" id="SSF48619">
    <property type="entry name" value="Phospholipase A2, PLA2"/>
    <property type="match status" value="1"/>
</dbReference>